<evidence type="ECO:0008006" key="3">
    <source>
        <dbReference type="Google" id="ProtNLM"/>
    </source>
</evidence>
<accession>A0A314LF51</accession>
<organism evidence="1 2">
    <name type="scientific">Nicotiana attenuata</name>
    <name type="common">Coyote tobacco</name>
    <dbReference type="NCBI Taxonomy" id="49451"/>
    <lineage>
        <taxon>Eukaryota</taxon>
        <taxon>Viridiplantae</taxon>
        <taxon>Streptophyta</taxon>
        <taxon>Embryophyta</taxon>
        <taxon>Tracheophyta</taxon>
        <taxon>Spermatophyta</taxon>
        <taxon>Magnoliopsida</taxon>
        <taxon>eudicotyledons</taxon>
        <taxon>Gunneridae</taxon>
        <taxon>Pentapetalae</taxon>
        <taxon>asterids</taxon>
        <taxon>lamiids</taxon>
        <taxon>Solanales</taxon>
        <taxon>Solanaceae</taxon>
        <taxon>Nicotianoideae</taxon>
        <taxon>Nicotianeae</taxon>
        <taxon>Nicotiana</taxon>
    </lineage>
</organism>
<feature type="non-terminal residue" evidence="1">
    <location>
        <position position="1"/>
    </location>
</feature>
<comment type="caution">
    <text evidence="1">The sequence shown here is derived from an EMBL/GenBank/DDBJ whole genome shotgun (WGS) entry which is preliminary data.</text>
</comment>
<reference evidence="1" key="1">
    <citation type="submission" date="2016-11" db="EMBL/GenBank/DDBJ databases">
        <title>The genome of Nicotiana attenuata.</title>
        <authorList>
            <person name="Xu S."/>
            <person name="Brockmoeller T."/>
            <person name="Gaquerel E."/>
            <person name="Navarro A."/>
            <person name="Kuhl H."/>
            <person name="Gase K."/>
            <person name="Ling Z."/>
            <person name="Zhou W."/>
            <person name="Kreitzer C."/>
            <person name="Stanke M."/>
            <person name="Tang H."/>
            <person name="Lyons E."/>
            <person name="Pandey P."/>
            <person name="Pandey S.P."/>
            <person name="Timmermann B."/>
            <person name="Baldwin I.T."/>
        </authorList>
    </citation>
    <scope>NUCLEOTIDE SEQUENCE [LARGE SCALE GENOMIC DNA]</scope>
    <source>
        <strain evidence="1">UT</strain>
    </source>
</reference>
<proteinExistence type="predicted"/>
<name>A0A314LF51_NICAT</name>
<protein>
    <recommendedName>
        <fullName evidence="3">Mitochondrial protein</fullName>
    </recommendedName>
</protein>
<feature type="non-terminal residue" evidence="1">
    <location>
        <position position="113"/>
    </location>
</feature>
<gene>
    <name evidence="1" type="ORF">A4A49_59666</name>
</gene>
<dbReference type="Gramene" id="OIT39757">
    <property type="protein sequence ID" value="OIT39757"/>
    <property type="gene ID" value="A4A49_59666"/>
</dbReference>
<dbReference type="AlphaFoldDB" id="A0A314LF51"/>
<dbReference type="EMBL" id="MJEQ01000081">
    <property type="protein sequence ID" value="OIT39757.1"/>
    <property type="molecule type" value="Genomic_DNA"/>
</dbReference>
<keyword evidence="2" id="KW-1185">Reference proteome</keyword>
<evidence type="ECO:0000313" key="1">
    <source>
        <dbReference type="EMBL" id="OIT39757.1"/>
    </source>
</evidence>
<dbReference type="Proteomes" id="UP000187609">
    <property type="component" value="Unassembled WGS sequence"/>
</dbReference>
<evidence type="ECO:0000313" key="2">
    <source>
        <dbReference type="Proteomes" id="UP000187609"/>
    </source>
</evidence>
<sequence>PSNALTDSLLPRKSGRTLKPSIWLTDYIHPPLPSTSNACLYPISHFVSYSHLPTHFQSFLASFSADIEPTSYSQAIKDDRWIKAMNLEIKALEQNHTWDVVDLPPDKVPIGCK</sequence>